<evidence type="ECO:0000313" key="8">
    <source>
        <dbReference type="Proteomes" id="UP000694620"/>
    </source>
</evidence>
<keyword evidence="3 6" id="KW-0812">Transmembrane</keyword>
<evidence type="ECO:0000256" key="4">
    <source>
        <dbReference type="ARBA" id="ARBA00022989"/>
    </source>
</evidence>
<evidence type="ECO:0000256" key="5">
    <source>
        <dbReference type="ARBA" id="ARBA00023136"/>
    </source>
</evidence>
<gene>
    <name evidence="7" type="primary">LOC114648745</name>
</gene>
<reference evidence="7" key="2">
    <citation type="submission" date="2025-08" db="UniProtKB">
        <authorList>
            <consortium name="Ensembl"/>
        </authorList>
    </citation>
    <scope>IDENTIFICATION</scope>
</reference>
<keyword evidence="8" id="KW-1185">Reference proteome</keyword>
<dbReference type="RefSeq" id="XP_051780169.1">
    <property type="nucleotide sequence ID" value="XM_051924209.1"/>
</dbReference>
<feature type="transmembrane region" description="Helical" evidence="6">
    <location>
        <begin position="166"/>
        <end position="185"/>
    </location>
</feature>
<feature type="transmembrane region" description="Helical" evidence="6">
    <location>
        <begin position="12"/>
        <end position="33"/>
    </location>
</feature>
<proteinExistence type="inferred from homology"/>
<evidence type="ECO:0000313" key="7">
    <source>
        <dbReference type="Ensembl" id="ENSECRP00000004757.1"/>
    </source>
</evidence>
<dbReference type="Proteomes" id="UP000694620">
    <property type="component" value="Chromosome 3"/>
</dbReference>
<reference evidence="7" key="3">
    <citation type="submission" date="2025-09" db="UniProtKB">
        <authorList>
            <consortium name="Ensembl"/>
        </authorList>
    </citation>
    <scope>IDENTIFICATION</scope>
</reference>
<evidence type="ECO:0000256" key="2">
    <source>
        <dbReference type="ARBA" id="ARBA00006193"/>
    </source>
</evidence>
<dbReference type="AlphaFoldDB" id="A0A8C4X4F7"/>
<comment type="similarity">
    <text evidence="2">Belongs to the L6 tetraspanin family.</text>
</comment>
<evidence type="ECO:0000256" key="3">
    <source>
        <dbReference type="ARBA" id="ARBA00022692"/>
    </source>
</evidence>
<feature type="transmembrane region" description="Helical" evidence="6">
    <location>
        <begin position="53"/>
        <end position="75"/>
    </location>
</feature>
<dbReference type="Ensembl" id="ENSECRT00000004838.1">
    <property type="protein sequence ID" value="ENSECRP00000004757.1"/>
    <property type="gene ID" value="ENSECRG00000003232.1"/>
</dbReference>
<dbReference type="InterPro" id="IPR008661">
    <property type="entry name" value="L6_membrane"/>
</dbReference>
<dbReference type="RefSeq" id="XP_028653794.1">
    <property type="nucleotide sequence ID" value="XM_028797961.2"/>
</dbReference>
<accession>A0A8C4X4F7</accession>
<dbReference type="PANTHER" id="PTHR14198:SF23">
    <property type="entry name" value="SI:CH211-137I24.10"/>
    <property type="match status" value="1"/>
</dbReference>
<organism evidence="7 8">
    <name type="scientific">Erpetoichthys calabaricus</name>
    <name type="common">Rope fish</name>
    <name type="synonym">Calamoichthys calabaricus</name>
    <dbReference type="NCBI Taxonomy" id="27687"/>
    <lineage>
        <taxon>Eukaryota</taxon>
        <taxon>Metazoa</taxon>
        <taxon>Chordata</taxon>
        <taxon>Craniata</taxon>
        <taxon>Vertebrata</taxon>
        <taxon>Euteleostomi</taxon>
        <taxon>Actinopterygii</taxon>
        <taxon>Polypteriformes</taxon>
        <taxon>Polypteridae</taxon>
        <taxon>Erpetoichthys</taxon>
    </lineage>
</organism>
<name>A0A8C4X4F7_ERPCA</name>
<comment type="subcellular location">
    <subcellularLocation>
        <location evidence="1">Membrane</location>
        <topology evidence="1">Multi-pass membrane protein</topology>
    </subcellularLocation>
</comment>
<dbReference type="GeneID" id="114648745"/>
<dbReference type="PANTHER" id="PTHR14198">
    <property type="entry name" value="TRANSMEMBRANE 4 L6 FAMILY MEMBER 1-RELATED"/>
    <property type="match status" value="1"/>
</dbReference>
<evidence type="ECO:0000256" key="6">
    <source>
        <dbReference type="SAM" id="Phobius"/>
    </source>
</evidence>
<keyword evidence="5 6" id="KW-0472">Membrane</keyword>
<reference evidence="7" key="1">
    <citation type="submission" date="2021-06" db="EMBL/GenBank/DDBJ databases">
        <authorList>
            <consortium name="Wellcome Sanger Institute Data Sharing"/>
        </authorList>
    </citation>
    <scope>NUCLEOTIDE SEQUENCE [LARGE SCALE GENOMIC DNA]</scope>
</reference>
<sequence>MCTGKCAKFIGVSLYPLAVAAIICNILLFFPAWDTKYVQEDTEGSNRTITEEVKYMGGLVGGGIMVLIPAIHIHATGKRGCCANRCGMFLSIAFAAVGVVGSLYCLVVSSLGLVNGPTCEYENSDKKLIWGTPFKTNQKFGNESYLFDKNLWSECIKPKDVVEFNVILFSILLVLGVLETLLCAFQMINGLFGCLCGTCGKKGQQA</sequence>
<keyword evidence="4 6" id="KW-1133">Transmembrane helix</keyword>
<dbReference type="Pfam" id="PF05805">
    <property type="entry name" value="L6_membrane"/>
    <property type="match status" value="1"/>
</dbReference>
<dbReference type="GO" id="GO:0016020">
    <property type="term" value="C:membrane"/>
    <property type="evidence" value="ECO:0007669"/>
    <property type="project" value="UniProtKB-SubCell"/>
</dbReference>
<dbReference type="GeneTree" id="ENSGT01030000234590"/>
<evidence type="ECO:0000256" key="1">
    <source>
        <dbReference type="ARBA" id="ARBA00004141"/>
    </source>
</evidence>
<feature type="transmembrane region" description="Helical" evidence="6">
    <location>
        <begin position="87"/>
        <end position="114"/>
    </location>
</feature>
<protein>
    <submittedName>
        <fullName evidence="7">Transmembrane 4 L six family member 21a</fullName>
    </submittedName>
</protein>